<dbReference type="EMBL" id="JBHUMD010000025">
    <property type="protein sequence ID" value="MFD2602544.1"/>
    <property type="molecule type" value="Genomic_DNA"/>
</dbReference>
<comment type="caution">
    <text evidence="1">The sequence shown here is derived from an EMBL/GenBank/DDBJ whole genome shotgun (WGS) entry which is preliminary data.</text>
</comment>
<accession>A0ABW5NU39</accession>
<evidence type="ECO:0000313" key="2">
    <source>
        <dbReference type="Proteomes" id="UP001597480"/>
    </source>
</evidence>
<sequence>MKNKILLMGLCLSVMACSDDNSAAVIEDPQSGNRVVLLKVDATDFTFEGGKVLSFEDASTFTIAHEYNLPGDFGSIKLKYEELDAPIFDGDIHWMGLGSMNYPQAIDPVSSFESIATAVPMPDESLRELVLYDEYVPVDEWPYAANYTALWDAVDNLKIVKDYREANPNAKVHFFLYTPSVGSGNPAEWDWFVILKN</sequence>
<dbReference type="Proteomes" id="UP001597480">
    <property type="component" value="Unassembled WGS sequence"/>
</dbReference>
<protein>
    <submittedName>
        <fullName evidence="1">Uncharacterized protein</fullName>
    </submittedName>
</protein>
<organism evidence="1 2">
    <name type="scientific">Flavobacterium suzhouense</name>
    <dbReference type="NCBI Taxonomy" id="1529638"/>
    <lineage>
        <taxon>Bacteria</taxon>
        <taxon>Pseudomonadati</taxon>
        <taxon>Bacteroidota</taxon>
        <taxon>Flavobacteriia</taxon>
        <taxon>Flavobacteriales</taxon>
        <taxon>Flavobacteriaceae</taxon>
        <taxon>Flavobacterium</taxon>
    </lineage>
</organism>
<gene>
    <name evidence="1" type="ORF">ACFSR3_10795</name>
</gene>
<reference evidence="2" key="1">
    <citation type="journal article" date="2019" name="Int. J. Syst. Evol. Microbiol.">
        <title>The Global Catalogue of Microorganisms (GCM) 10K type strain sequencing project: providing services to taxonomists for standard genome sequencing and annotation.</title>
        <authorList>
            <consortium name="The Broad Institute Genomics Platform"/>
            <consortium name="The Broad Institute Genome Sequencing Center for Infectious Disease"/>
            <person name="Wu L."/>
            <person name="Ma J."/>
        </authorList>
    </citation>
    <scope>NUCLEOTIDE SEQUENCE [LARGE SCALE GENOMIC DNA]</scope>
    <source>
        <strain evidence="2">KCTC 42107</strain>
    </source>
</reference>
<name>A0ABW5NU39_9FLAO</name>
<dbReference type="PROSITE" id="PS51257">
    <property type="entry name" value="PROKAR_LIPOPROTEIN"/>
    <property type="match status" value="1"/>
</dbReference>
<proteinExistence type="predicted"/>
<keyword evidence="2" id="KW-1185">Reference proteome</keyword>
<dbReference type="RefSeq" id="WP_379820969.1">
    <property type="nucleotide sequence ID" value="NZ_JBHUMD010000025.1"/>
</dbReference>
<evidence type="ECO:0000313" key="1">
    <source>
        <dbReference type="EMBL" id="MFD2602544.1"/>
    </source>
</evidence>